<keyword evidence="6 8" id="KW-0378">Hydrolase</keyword>
<name>A0ABW5DN00_9PROT</name>
<evidence type="ECO:0000256" key="5">
    <source>
        <dbReference type="ARBA" id="ARBA00022759"/>
    </source>
</evidence>
<keyword evidence="8" id="KW-0819">tRNA processing</keyword>
<dbReference type="SUPFAM" id="SSF54768">
    <property type="entry name" value="dsRNA-binding domain-like"/>
    <property type="match status" value="1"/>
</dbReference>
<dbReference type="SMART" id="SM00535">
    <property type="entry name" value="RIBOc"/>
    <property type="match status" value="1"/>
</dbReference>
<feature type="active site" evidence="8">
    <location>
        <position position="44"/>
    </location>
</feature>
<protein>
    <recommendedName>
        <fullName evidence="8">Ribonuclease 3</fullName>
        <ecNumber evidence="8">3.1.26.3</ecNumber>
    </recommendedName>
    <alternativeName>
        <fullName evidence="8">Ribonuclease III</fullName>
        <shortName evidence="8">RNase III</shortName>
    </alternativeName>
</protein>
<evidence type="ECO:0000259" key="9">
    <source>
        <dbReference type="PROSITE" id="PS50137"/>
    </source>
</evidence>
<sequence length="230" mass="24440">MSAEFETLIGHRFSDPSLLARALTHASAGGRAKSDNERLEFLGDRILGMVIAEALFRAFPKDDEGALTKRLVQLVKADALAEIAGEIGLAALLRTDFGDSATAKRSSPAALADAVEALIAALYLDGGLEVARRFIERQWGQRVTSAPMPPRDTKTALQEWALARAMPLPRYEVLGREGPDHAPIFTVRVTVEGKGLTGDKGSAAASGASKKLAEQVAAGLLLQRLEGEAP</sequence>
<dbReference type="HAMAP" id="MF_00104">
    <property type="entry name" value="RNase_III"/>
    <property type="match status" value="1"/>
</dbReference>
<feature type="domain" description="RNase III" evidence="10">
    <location>
        <begin position="2"/>
        <end position="127"/>
    </location>
</feature>
<keyword evidence="12" id="KW-1185">Reference proteome</keyword>
<dbReference type="InterPro" id="IPR011907">
    <property type="entry name" value="RNase_III"/>
</dbReference>
<dbReference type="InterPro" id="IPR000999">
    <property type="entry name" value="RNase_III_dom"/>
</dbReference>
<keyword evidence="3 8" id="KW-0507">mRNA processing</keyword>
<keyword evidence="8" id="KW-0698">rRNA processing</keyword>
<feature type="binding site" evidence="8">
    <location>
        <position position="113"/>
    </location>
    <ligand>
        <name>Mg(2+)</name>
        <dbReference type="ChEBI" id="CHEBI:18420"/>
    </ligand>
</feature>
<evidence type="ECO:0000313" key="12">
    <source>
        <dbReference type="Proteomes" id="UP001597295"/>
    </source>
</evidence>
<evidence type="ECO:0000259" key="10">
    <source>
        <dbReference type="PROSITE" id="PS50142"/>
    </source>
</evidence>
<dbReference type="EMBL" id="JBHUIP010000004">
    <property type="protein sequence ID" value="MFD2262377.1"/>
    <property type="molecule type" value="Genomic_DNA"/>
</dbReference>
<dbReference type="GO" id="GO:0004525">
    <property type="term" value="F:ribonuclease III activity"/>
    <property type="evidence" value="ECO:0007669"/>
    <property type="project" value="UniProtKB-EC"/>
</dbReference>
<evidence type="ECO:0000256" key="6">
    <source>
        <dbReference type="ARBA" id="ARBA00022801"/>
    </source>
</evidence>
<dbReference type="InterPro" id="IPR014720">
    <property type="entry name" value="dsRBD_dom"/>
</dbReference>
<organism evidence="11 12">
    <name type="scientific">Lacibacterium aquatile</name>
    <dbReference type="NCBI Taxonomy" id="1168082"/>
    <lineage>
        <taxon>Bacteria</taxon>
        <taxon>Pseudomonadati</taxon>
        <taxon>Pseudomonadota</taxon>
        <taxon>Alphaproteobacteria</taxon>
        <taxon>Rhodospirillales</taxon>
        <taxon>Rhodospirillaceae</taxon>
    </lineage>
</organism>
<keyword evidence="8" id="KW-0460">Magnesium</keyword>
<dbReference type="CDD" id="cd10845">
    <property type="entry name" value="DSRM_RNAse_III_family"/>
    <property type="match status" value="1"/>
</dbReference>
<dbReference type="SMART" id="SM00358">
    <property type="entry name" value="DSRM"/>
    <property type="match status" value="1"/>
</dbReference>
<evidence type="ECO:0000256" key="4">
    <source>
        <dbReference type="ARBA" id="ARBA00022722"/>
    </source>
</evidence>
<dbReference type="Pfam" id="PF14622">
    <property type="entry name" value="Ribonucleas_3_3"/>
    <property type="match status" value="1"/>
</dbReference>
<dbReference type="CDD" id="cd00593">
    <property type="entry name" value="RIBOc"/>
    <property type="match status" value="1"/>
</dbReference>
<dbReference type="PANTHER" id="PTHR11207:SF0">
    <property type="entry name" value="RIBONUCLEASE 3"/>
    <property type="match status" value="1"/>
</dbReference>
<gene>
    <name evidence="8 11" type="primary">rnc</name>
    <name evidence="11" type="ORF">ACFSM5_05710</name>
</gene>
<dbReference type="Proteomes" id="UP001597295">
    <property type="component" value="Unassembled WGS sequence"/>
</dbReference>
<feature type="binding site" evidence="8">
    <location>
        <position position="40"/>
    </location>
    <ligand>
        <name>Mg(2+)</name>
        <dbReference type="ChEBI" id="CHEBI:18420"/>
    </ligand>
</feature>
<dbReference type="Gene3D" id="1.10.1520.10">
    <property type="entry name" value="Ribonuclease III domain"/>
    <property type="match status" value="1"/>
</dbReference>
<comment type="cofactor">
    <cofactor evidence="8">
        <name>Mg(2+)</name>
        <dbReference type="ChEBI" id="CHEBI:18420"/>
    </cofactor>
</comment>
<feature type="active site" evidence="8">
    <location>
        <position position="116"/>
    </location>
</feature>
<evidence type="ECO:0000256" key="7">
    <source>
        <dbReference type="ARBA" id="ARBA00022884"/>
    </source>
</evidence>
<dbReference type="PANTHER" id="PTHR11207">
    <property type="entry name" value="RIBONUCLEASE III"/>
    <property type="match status" value="1"/>
</dbReference>
<evidence type="ECO:0000256" key="3">
    <source>
        <dbReference type="ARBA" id="ARBA00022664"/>
    </source>
</evidence>
<keyword evidence="8" id="KW-0479">Metal-binding</keyword>
<comment type="function">
    <text evidence="8">Digests double-stranded RNA. Involved in the processing of primary rRNA transcript to yield the immediate precursors to the large and small rRNAs (23S and 16S). Processes some mRNAs, and tRNAs when they are encoded in the rRNA operon. Processes pre-crRNA and tracrRNA of type II CRISPR loci if present in the organism.</text>
</comment>
<comment type="subcellular location">
    <subcellularLocation>
        <location evidence="8">Cytoplasm</location>
    </subcellularLocation>
</comment>
<dbReference type="SUPFAM" id="SSF69065">
    <property type="entry name" value="RNase III domain-like"/>
    <property type="match status" value="1"/>
</dbReference>
<dbReference type="Pfam" id="PF00035">
    <property type="entry name" value="dsrm"/>
    <property type="match status" value="1"/>
</dbReference>
<keyword evidence="7 8" id="KW-0694">RNA-binding</keyword>
<comment type="subunit">
    <text evidence="8">Homodimer.</text>
</comment>
<dbReference type="RefSeq" id="WP_379875327.1">
    <property type="nucleotide sequence ID" value="NZ_JBHUIP010000004.1"/>
</dbReference>
<dbReference type="EC" id="3.1.26.3" evidence="8"/>
<dbReference type="PROSITE" id="PS00517">
    <property type="entry name" value="RNASE_3_1"/>
    <property type="match status" value="1"/>
</dbReference>
<comment type="catalytic activity">
    <reaction evidence="1 8">
        <text>Endonucleolytic cleavage to 5'-phosphomonoester.</text>
        <dbReference type="EC" id="3.1.26.3"/>
    </reaction>
</comment>
<feature type="domain" description="DRBM" evidence="9">
    <location>
        <begin position="152"/>
        <end position="227"/>
    </location>
</feature>
<evidence type="ECO:0000256" key="1">
    <source>
        <dbReference type="ARBA" id="ARBA00000109"/>
    </source>
</evidence>
<dbReference type="InterPro" id="IPR036389">
    <property type="entry name" value="RNase_III_sf"/>
</dbReference>
<keyword evidence="5 8" id="KW-0255">Endonuclease</keyword>
<proteinExistence type="inferred from homology"/>
<evidence type="ECO:0000256" key="8">
    <source>
        <dbReference type="HAMAP-Rule" id="MF_00104"/>
    </source>
</evidence>
<reference evidence="12" key="1">
    <citation type="journal article" date="2019" name="Int. J. Syst. Evol. Microbiol.">
        <title>The Global Catalogue of Microorganisms (GCM) 10K type strain sequencing project: providing services to taxonomists for standard genome sequencing and annotation.</title>
        <authorList>
            <consortium name="The Broad Institute Genomics Platform"/>
            <consortium name="The Broad Institute Genome Sequencing Center for Infectious Disease"/>
            <person name="Wu L."/>
            <person name="Ma J."/>
        </authorList>
    </citation>
    <scope>NUCLEOTIDE SEQUENCE [LARGE SCALE GENOMIC DNA]</scope>
    <source>
        <strain evidence="12">CGMCC 1.19062</strain>
    </source>
</reference>
<evidence type="ECO:0000313" key="11">
    <source>
        <dbReference type="EMBL" id="MFD2262377.1"/>
    </source>
</evidence>
<accession>A0ABW5DN00</accession>
<keyword evidence="4 8" id="KW-0540">Nuclease</keyword>
<comment type="caution">
    <text evidence="11">The sequence shown here is derived from an EMBL/GenBank/DDBJ whole genome shotgun (WGS) entry which is preliminary data.</text>
</comment>
<keyword evidence="8" id="KW-0963">Cytoplasm</keyword>
<feature type="binding site" evidence="8">
    <location>
        <position position="116"/>
    </location>
    <ligand>
        <name>Mg(2+)</name>
        <dbReference type="ChEBI" id="CHEBI:18420"/>
    </ligand>
</feature>
<keyword evidence="8" id="KW-0699">rRNA-binding</keyword>
<dbReference type="Gene3D" id="3.30.160.20">
    <property type="match status" value="1"/>
</dbReference>
<dbReference type="PROSITE" id="PS50142">
    <property type="entry name" value="RNASE_3_2"/>
    <property type="match status" value="1"/>
</dbReference>
<dbReference type="NCBIfam" id="TIGR02191">
    <property type="entry name" value="RNaseIII"/>
    <property type="match status" value="1"/>
</dbReference>
<evidence type="ECO:0000256" key="2">
    <source>
        <dbReference type="ARBA" id="ARBA00010183"/>
    </source>
</evidence>
<dbReference type="PROSITE" id="PS50137">
    <property type="entry name" value="DS_RBD"/>
    <property type="match status" value="1"/>
</dbReference>
<comment type="similarity">
    <text evidence="2">Belongs to the ribonuclease III family.</text>
</comment>